<dbReference type="InterPro" id="IPR048466">
    <property type="entry name" value="DNA_pol3_delta-like_C"/>
</dbReference>
<comment type="caution">
    <text evidence="2">The sequence shown here is derived from an EMBL/GenBank/DDBJ whole genome shotgun (WGS) entry which is preliminary data.</text>
</comment>
<dbReference type="Proteomes" id="UP000612362">
    <property type="component" value="Unassembled WGS sequence"/>
</dbReference>
<reference evidence="2" key="1">
    <citation type="submission" date="2020-10" db="EMBL/GenBank/DDBJ databases">
        <title>Taxonomic study of unclassified bacteria belonging to the class Ktedonobacteria.</title>
        <authorList>
            <person name="Yabe S."/>
            <person name="Wang C.M."/>
            <person name="Zheng Y."/>
            <person name="Sakai Y."/>
            <person name="Cavaletti L."/>
            <person name="Monciardini P."/>
            <person name="Donadio S."/>
        </authorList>
    </citation>
    <scope>NUCLEOTIDE SEQUENCE</scope>
    <source>
        <strain evidence="2">SOSP1-1</strain>
    </source>
</reference>
<feature type="domain" description="DNA polymerase III delta subunit-like C-terminal" evidence="1">
    <location>
        <begin position="2"/>
        <end position="48"/>
    </location>
</feature>
<proteinExistence type="predicted"/>
<name>A0A8J3HUS7_9CHLR</name>
<gene>
    <name evidence="2" type="ORF">KSX_18190</name>
</gene>
<protein>
    <recommendedName>
        <fullName evidence="1">DNA polymerase III delta subunit-like C-terminal domain-containing protein</fullName>
    </recommendedName>
</protein>
<dbReference type="EMBL" id="BNJF01000001">
    <property type="protein sequence ID" value="GHO43656.1"/>
    <property type="molecule type" value="Genomic_DNA"/>
</dbReference>
<keyword evidence="3" id="KW-1185">Reference proteome</keyword>
<sequence length="51" mass="5842">MDKALRQVNNFNAARLEHIYRQLLDTDAALKRSRLAPEMALDLLVLSFGNK</sequence>
<accession>A0A8J3HUS7</accession>
<evidence type="ECO:0000259" key="1">
    <source>
        <dbReference type="Pfam" id="PF21694"/>
    </source>
</evidence>
<dbReference type="Gene3D" id="1.20.272.10">
    <property type="match status" value="1"/>
</dbReference>
<organism evidence="2 3">
    <name type="scientific">Ktedonospora formicarum</name>
    <dbReference type="NCBI Taxonomy" id="2778364"/>
    <lineage>
        <taxon>Bacteria</taxon>
        <taxon>Bacillati</taxon>
        <taxon>Chloroflexota</taxon>
        <taxon>Ktedonobacteria</taxon>
        <taxon>Ktedonobacterales</taxon>
        <taxon>Ktedonobacteraceae</taxon>
        <taxon>Ktedonospora</taxon>
    </lineage>
</organism>
<dbReference type="AlphaFoldDB" id="A0A8J3HUS7"/>
<dbReference type="Pfam" id="PF21694">
    <property type="entry name" value="DNA_pol3_delta_C"/>
    <property type="match status" value="1"/>
</dbReference>
<evidence type="ECO:0000313" key="2">
    <source>
        <dbReference type="EMBL" id="GHO43656.1"/>
    </source>
</evidence>
<evidence type="ECO:0000313" key="3">
    <source>
        <dbReference type="Proteomes" id="UP000612362"/>
    </source>
</evidence>